<reference evidence="1 2" key="1">
    <citation type="submission" date="2019-03" db="EMBL/GenBank/DDBJ databases">
        <title>First draft genome of Liparis tanakae, snailfish: a comprehensive survey of snailfish specific genes.</title>
        <authorList>
            <person name="Kim W."/>
            <person name="Song I."/>
            <person name="Jeong J.-H."/>
            <person name="Kim D."/>
            <person name="Kim S."/>
            <person name="Ryu S."/>
            <person name="Song J.Y."/>
            <person name="Lee S.K."/>
        </authorList>
    </citation>
    <scope>NUCLEOTIDE SEQUENCE [LARGE SCALE GENOMIC DNA]</scope>
    <source>
        <tissue evidence="1">Muscle</tissue>
    </source>
</reference>
<dbReference type="EMBL" id="SRLO01006941">
    <property type="protein sequence ID" value="TNN28394.1"/>
    <property type="molecule type" value="Genomic_DNA"/>
</dbReference>
<name>A0A4Z2EIY5_9TELE</name>
<dbReference type="AlphaFoldDB" id="A0A4Z2EIY5"/>
<comment type="caution">
    <text evidence="1">The sequence shown here is derived from an EMBL/GenBank/DDBJ whole genome shotgun (WGS) entry which is preliminary data.</text>
</comment>
<accession>A0A4Z2EIY5</accession>
<proteinExistence type="predicted"/>
<dbReference type="Proteomes" id="UP000314294">
    <property type="component" value="Unassembled WGS sequence"/>
</dbReference>
<evidence type="ECO:0000313" key="1">
    <source>
        <dbReference type="EMBL" id="TNN28394.1"/>
    </source>
</evidence>
<evidence type="ECO:0000313" key="2">
    <source>
        <dbReference type="Proteomes" id="UP000314294"/>
    </source>
</evidence>
<sequence length="62" mass="6725">MHINNLARTGRMPAVEKLFAGSTSAAVIMDADPRRPCPFTPTGNRLHPVYGRFCGLRVTASP</sequence>
<organism evidence="1 2">
    <name type="scientific">Liparis tanakae</name>
    <name type="common">Tanaka's snailfish</name>
    <dbReference type="NCBI Taxonomy" id="230148"/>
    <lineage>
        <taxon>Eukaryota</taxon>
        <taxon>Metazoa</taxon>
        <taxon>Chordata</taxon>
        <taxon>Craniata</taxon>
        <taxon>Vertebrata</taxon>
        <taxon>Euteleostomi</taxon>
        <taxon>Actinopterygii</taxon>
        <taxon>Neopterygii</taxon>
        <taxon>Teleostei</taxon>
        <taxon>Neoteleostei</taxon>
        <taxon>Acanthomorphata</taxon>
        <taxon>Eupercaria</taxon>
        <taxon>Perciformes</taxon>
        <taxon>Cottioidei</taxon>
        <taxon>Cottales</taxon>
        <taxon>Liparidae</taxon>
        <taxon>Liparis</taxon>
    </lineage>
</organism>
<keyword evidence="2" id="KW-1185">Reference proteome</keyword>
<gene>
    <name evidence="1" type="ORF">EYF80_061458</name>
</gene>
<protein>
    <submittedName>
        <fullName evidence="1">Uncharacterized protein</fullName>
    </submittedName>
</protein>